<keyword evidence="5" id="KW-1185">Reference proteome</keyword>
<dbReference type="Pfam" id="PF12172">
    <property type="entry name" value="zf-ChsH2"/>
    <property type="match status" value="1"/>
</dbReference>
<feature type="domain" description="ChsH2 rubredoxin-like zinc ribbon" evidence="3">
    <location>
        <begin position="126"/>
        <end position="162"/>
    </location>
</feature>
<evidence type="ECO:0000259" key="2">
    <source>
        <dbReference type="Pfam" id="PF01796"/>
    </source>
</evidence>
<dbReference type="SUPFAM" id="SSF50249">
    <property type="entry name" value="Nucleic acid-binding proteins"/>
    <property type="match status" value="1"/>
</dbReference>
<name>A0ABP8XN59_9PSEU</name>
<feature type="compositionally biased region" description="Basic and acidic residues" evidence="1">
    <location>
        <begin position="116"/>
        <end position="125"/>
    </location>
</feature>
<feature type="domain" description="ChsH2 C-terminal OB-fold" evidence="2">
    <location>
        <begin position="163"/>
        <end position="226"/>
    </location>
</feature>
<dbReference type="InterPro" id="IPR052513">
    <property type="entry name" value="Thioester_dehydratase-like"/>
</dbReference>
<proteinExistence type="predicted"/>
<dbReference type="RefSeq" id="WP_345384295.1">
    <property type="nucleotide sequence ID" value="NZ_BAABIC010000031.1"/>
</dbReference>
<dbReference type="Pfam" id="PF01796">
    <property type="entry name" value="OB_ChsH2_C"/>
    <property type="match status" value="1"/>
</dbReference>
<dbReference type="Gene3D" id="6.10.30.10">
    <property type="match status" value="1"/>
</dbReference>
<evidence type="ECO:0000313" key="5">
    <source>
        <dbReference type="Proteomes" id="UP001500325"/>
    </source>
</evidence>
<accession>A0ABP8XN59</accession>
<dbReference type="PANTHER" id="PTHR34075:SF5">
    <property type="entry name" value="BLR3430 PROTEIN"/>
    <property type="match status" value="1"/>
</dbReference>
<dbReference type="EMBL" id="BAABIC010000031">
    <property type="protein sequence ID" value="GAA4711055.1"/>
    <property type="molecule type" value="Genomic_DNA"/>
</dbReference>
<dbReference type="PANTHER" id="PTHR34075">
    <property type="entry name" value="BLR3430 PROTEIN"/>
    <property type="match status" value="1"/>
</dbReference>
<dbReference type="InterPro" id="IPR002878">
    <property type="entry name" value="ChsH2_C"/>
</dbReference>
<dbReference type="Proteomes" id="UP001500325">
    <property type="component" value="Unassembled WGS sequence"/>
</dbReference>
<protein>
    <recommendedName>
        <fullName evidence="6">OB-fold protein</fullName>
    </recommendedName>
</protein>
<evidence type="ECO:0000313" key="4">
    <source>
        <dbReference type="EMBL" id="GAA4711055.1"/>
    </source>
</evidence>
<evidence type="ECO:0000256" key="1">
    <source>
        <dbReference type="SAM" id="MobiDB-lite"/>
    </source>
</evidence>
<evidence type="ECO:0008006" key="6">
    <source>
        <dbReference type="Google" id="ProtNLM"/>
    </source>
</evidence>
<feature type="region of interest" description="Disordered" evidence="1">
    <location>
        <begin position="103"/>
        <end position="125"/>
    </location>
</feature>
<comment type="caution">
    <text evidence="4">The sequence shown here is derived from an EMBL/GenBank/DDBJ whole genome shotgun (WGS) entry which is preliminary data.</text>
</comment>
<dbReference type="InterPro" id="IPR022002">
    <property type="entry name" value="ChsH2_Znr"/>
</dbReference>
<reference evidence="5" key="1">
    <citation type="journal article" date="2019" name="Int. J. Syst. Evol. Microbiol.">
        <title>The Global Catalogue of Microorganisms (GCM) 10K type strain sequencing project: providing services to taxonomists for standard genome sequencing and annotation.</title>
        <authorList>
            <consortium name="The Broad Institute Genomics Platform"/>
            <consortium name="The Broad Institute Genome Sequencing Center for Infectious Disease"/>
            <person name="Wu L."/>
            <person name="Ma J."/>
        </authorList>
    </citation>
    <scope>NUCLEOTIDE SEQUENCE [LARGE SCALE GENOMIC DNA]</scope>
    <source>
        <strain evidence="5">JCM 18055</strain>
    </source>
</reference>
<sequence length="246" mass="26962">MSAKEFPGVPADLVEVVDRHGQAVAAGDNATVLADFRKDRIGQLLASARPPEGMHSAELLSIEPGPGELYSAHIRYTGTGGEAVFRSRWINLDGTWLVTQVRNVPDTPPRTSMARPSDDGLDAPHWEGLRQGELRMQHCPGCDRWTWSPRPICPGCHSTELEWPAVEPIGTIFSWTRTWQPFSPEVTGHLPYVVVVVELPGAGNRRILGDLLDADGADVRIGATVKGEIEPAPDPDGYPLLRWRLV</sequence>
<evidence type="ECO:0000259" key="3">
    <source>
        <dbReference type="Pfam" id="PF12172"/>
    </source>
</evidence>
<dbReference type="InterPro" id="IPR012340">
    <property type="entry name" value="NA-bd_OB-fold"/>
</dbReference>
<gene>
    <name evidence="4" type="ORF">GCM10023215_61460</name>
</gene>
<organism evidence="4 5">
    <name type="scientific">Pseudonocardia yuanmonensis</name>
    <dbReference type="NCBI Taxonomy" id="1095914"/>
    <lineage>
        <taxon>Bacteria</taxon>
        <taxon>Bacillati</taxon>
        <taxon>Actinomycetota</taxon>
        <taxon>Actinomycetes</taxon>
        <taxon>Pseudonocardiales</taxon>
        <taxon>Pseudonocardiaceae</taxon>
        <taxon>Pseudonocardia</taxon>
    </lineage>
</organism>